<dbReference type="EMBL" id="MCFE01000263">
    <property type="protein sequence ID" value="ORX92691.1"/>
    <property type="molecule type" value="Genomic_DNA"/>
</dbReference>
<protein>
    <submittedName>
        <fullName evidence="1">Uncharacterized protein</fullName>
    </submittedName>
</protein>
<accession>A0A1Y1Y3T2</accession>
<reference evidence="1 2" key="1">
    <citation type="submission" date="2016-07" db="EMBL/GenBank/DDBJ databases">
        <title>Pervasive Adenine N6-methylation of Active Genes in Fungi.</title>
        <authorList>
            <consortium name="DOE Joint Genome Institute"/>
            <person name="Mondo S.J."/>
            <person name="Dannebaum R.O."/>
            <person name="Kuo R.C."/>
            <person name="Labutti K."/>
            <person name="Haridas S."/>
            <person name="Kuo A."/>
            <person name="Salamov A."/>
            <person name="Ahrendt S.R."/>
            <person name="Lipzen A."/>
            <person name="Sullivan W."/>
            <person name="Andreopoulos W.B."/>
            <person name="Clum A."/>
            <person name="Lindquist E."/>
            <person name="Daum C."/>
            <person name="Ramamoorthy G.K."/>
            <person name="Gryganskyi A."/>
            <person name="Culley D."/>
            <person name="Magnuson J.K."/>
            <person name="James T.Y."/>
            <person name="O'Malley M.A."/>
            <person name="Stajich J.E."/>
            <person name="Spatafora J.W."/>
            <person name="Visel A."/>
            <person name="Grigoriev I.V."/>
        </authorList>
    </citation>
    <scope>NUCLEOTIDE SEQUENCE [LARGE SCALE GENOMIC DNA]</scope>
    <source>
        <strain evidence="1 2">CBS 931.73</strain>
    </source>
</reference>
<proteinExistence type="predicted"/>
<comment type="caution">
    <text evidence="1">The sequence shown here is derived from an EMBL/GenBank/DDBJ whole genome shotgun (WGS) entry which is preliminary data.</text>
</comment>
<organism evidence="1 2">
    <name type="scientific">Basidiobolus meristosporus CBS 931.73</name>
    <dbReference type="NCBI Taxonomy" id="1314790"/>
    <lineage>
        <taxon>Eukaryota</taxon>
        <taxon>Fungi</taxon>
        <taxon>Fungi incertae sedis</taxon>
        <taxon>Zoopagomycota</taxon>
        <taxon>Entomophthoromycotina</taxon>
        <taxon>Basidiobolomycetes</taxon>
        <taxon>Basidiobolales</taxon>
        <taxon>Basidiobolaceae</taxon>
        <taxon>Basidiobolus</taxon>
    </lineage>
</organism>
<dbReference type="InParanoid" id="A0A1Y1Y3T2"/>
<gene>
    <name evidence="1" type="ORF">K493DRAFT_41596</name>
</gene>
<dbReference type="AlphaFoldDB" id="A0A1Y1Y3T2"/>
<name>A0A1Y1Y3T2_9FUNG</name>
<evidence type="ECO:0000313" key="1">
    <source>
        <dbReference type="EMBL" id="ORX92691.1"/>
    </source>
</evidence>
<sequence length="72" mass="8427">MTRTTLSYSFIFLRVCCFECGFRLHSAYSSIDSFPTSKFGHLYVEHILYALLHTLPFQILFDMSKWVAGPQR</sequence>
<evidence type="ECO:0000313" key="2">
    <source>
        <dbReference type="Proteomes" id="UP000193498"/>
    </source>
</evidence>
<dbReference type="Proteomes" id="UP000193498">
    <property type="component" value="Unassembled WGS sequence"/>
</dbReference>
<keyword evidence="2" id="KW-1185">Reference proteome</keyword>